<dbReference type="EMBL" id="MCGN01000012">
    <property type="protein sequence ID" value="ORY90462.1"/>
    <property type="molecule type" value="Genomic_DNA"/>
</dbReference>
<proteinExistence type="predicted"/>
<dbReference type="SUPFAM" id="SSF52047">
    <property type="entry name" value="RNI-like"/>
    <property type="match status" value="1"/>
</dbReference>
<dbReference type="Gene3D" id="3.80.10.10">
    <property type="entry name" value="Ribonuclease Inhibitor"/>
    <property type="match status" value="1"/>
</dbReference>
<dbReference type="Proteomes" id="UP000242180">
    <property type="component" value="Unassembled WGS sequence"/>
</dbReference>
<sequence length="471" mass="53677">MIPETRFTCIHISTVWRQILLSLPQLWKQLNVAFKKEFIMANGHLRRDIEKRFRTFLMPSLESFQMTTDVDFSIPLSWVTRSECKGIKKIVVFDYNDYELMPQISMQKTLPYFATSLAHLAITSASSPRGSYMRFLLSVLPKLQSLQYRVRRLLFGDPSPAMQNHFSGRIVPQGSDLRLLAWPVVSDSSGQRIAEYLAAYCPKLRDIAIADFDEDELDSNTFVDTVLRDCHELRCFSTGPYRLVRNSDMEEQNGGGLKFILFHHKIPFPQKTIASIFEEQQQNLEEFYYAAGSIVAFPLRMVESSICLQRLHTLCIDSYGQLKYQPSAPLTYILRGCPVLQNICFSHVKVGRDISSAIVAVPQLTMLTLYECKFKSCDALCHLVGMLASKNTLKGLTLAPDPLRSGSHLYLLIPLLFSVGSLRYLRLVGFNSMIRDGSIEYVEDSRRCQRLWPRPKPGGVTFHAVIIRCSG</sequence>
<gene>
    <name evidence="1" type="ORF">BCR43DRAFT_499345</name>
</gene>
<evidence type="ECO:0008006" key="3">
    <source>
        <dbReference type="Google" id="ProtNLM"/>
    </source>
</evidence>
<dbReference type="InterPro" id="IPR032675">
    <property type="entry name" value="LRR_dom_sf"/>
</dbReference>
<dbReference type="InParanoid" id="A0A1X2H061"/>
<reference evidence="1 2" key="1">
    <citation type="submission" date="2016-07" db="EMBL/GenBank/DDBJ databases">
        <title>Pervasive Adenine N6-methylation of Active Genes in Fungi.</title>
        <authorList>
            <consortium name="DOE Joint Genome Institute"/>
            <person name="Mondo S.J."/>
            <person name="Dannebaum R.O."/>
            <person name="Kuo R.C."/>
            <person name="Labutti K."/>
            <person name="Haridas S."/>
            <person name="Kuo A."/>
            <person name="Salamov A."/>
            <person name="Ahrendt S.R."/>
            <person name="Lipzen A."/>
            <person name="Sullivan W."/>
            <person name="Andreopoulos W.B."/>
            <person name="Clum A."/>
            <person name="Lindquist E."/>
            <person name="Daum C."/>
            <person name="Ramamoorthy G.K."/>
            <person name="Gryganskyi A."/>
            <person name="Culley D."/>
            <person name="Magnuson J.K."/>
            <person name="James T.Y."/>
            <person name="O'Malley M.A."/>
            <person name="Stajich J.E."/>
            <person name="Spatafora J.W."/>
            <person name="Visel A."/>
            <person name="Grigoriev I.V."/>
        </authorList>
    </citation>
    <scope>NUCLEOTIDE SEQUENCE [LARGE SCALE GENOMIC DNA]</scope>
    <source>
        <strain evidence="1 2">NRRL 2496</strain>
    </source>
</reference>
<name>A0A1X2H061_SYNRA</name>
<keyword evidence="2" id="KW-1185">Reference proteome</keyword>
<organism evidence="1 2">
    <name type="scientific">Syncephalastrum racemosum</name>
    <name type="common">Filamentous fungus</name>
    <dbReference type="NCBI Taxonomy" id="13706"/>
    <lineage>
        <taxon>Eukaryota</taxon>
        <taxon>Fungi</taxon>
        <taxon>Fungi incertae sedis</taxon>
        <taxon>Mucoromycota</taxon>
        <taxon>Mucoromycotina</taxon>
        <taxon>Mucoromycetes</taxon>
        <taxon>Mucorales</taxon>
        <taxon>Syncephalastraceae</taxon>
        <taxon>Syncephalastrum</taxon>
    </lineage>
</organism>
<accession>A0A1X2H061</accession>
<evidence type="ECO:0000313" key="1">
    <source>
        <dbReference type="EMBL" id="ORY90462.1"/>
    </source>
</evidence>
<protein>
    <recommendedName>
        <fullName evidence="3">F-box domain-containing protein</fullName>
    </recommendedName>
</protein>
<evidence type="ECO:0000313" key="2">
    <source>
        <dbReference type="Proteomes" id="UP000242180"/>
    </source>
</evidence>
<comment type="caution">
    <text evidence="1">The sequence shown here is derived from an EMBL/GenBank/DDBJ whole genome shotgun (WGS) entry which is preliminary data.</text>
</comment>
<dbReference type="AlphaFoldDB" id="A0A1X2H061"/>